<evidence type="ECO:0000313" key="10">
    <source>
        <dbReference type="Proteomes" id="UP001222087"/>
    </source>
</evidence>
<evidence type="ECO:0000256" key="4">
    <source>
        <dbReference type="ARBA" id="ARBA00011233"/>
    </source>
</evidence>
<evidence type="ECO:0000256" key="8">
    <source>
        <dbReference type="ARBA" id="ARBA00023277"/>
    </source>
</evidence>
<dbReference type="CDD" id="cd00452">
    <property type="entry name" value="KDPG_aldolase"/>
    <property type="match status" value="1"/>
</dbReference>
<dbReference type="InterPro" id="IPR031337">
    <property type="entry name" value="KDPG/KHG_AS_1"/>
</dbReference>
<dbReference type="PROSITE" id="PS00160">
    <property type="entry name" value="ALDOLASE_KDPG_KHG_2"/>
    <property type="match status" value="1"/>
</dbReference>
<sequence>MIGDNWSLSPQALFSLSPIMPVIVLKELENAIPMANSLLAGGIKVLEVTLRTPIALDAIRLLRESVPTAIVGAGTITTVKQLHEAIEAGAQFIITPGLTQELLQAGRDAHVPLIPGASSISELMEGIRWGYTHFKFFPAEVVGGLAMLKAIHGPFPDLRFCATGGINEKNFLDYLSLANVECVGGSWVLPVNEVKEKRWEQITKLASAAVEQAAVS</sequence>
<evidence type="ECO:0000256" key="2">
    <source>
        <dbReference type="ARBA" id="ARBA00004736"/>
    </source>
</evidence>
<dbReference type="PROSITE" id="PS00159">
    <property type="entry name" value="ALDOLASE_KDPG_KHG_1"/>
    <property type="match status" value="1"/>
</dbReference>
<comment type="similarity">
    <text evidence="3">Belongs to the KHG/KDPG aldolase family.</text>
</comment>
<accession>A0ABY8AXG7</accession>
<evidence type="ECO:0000256" key="6">
    <source>
        <dbReference type="ARBA" id="ARBA00023239"/>
    </source>
</evidence>
<evidence type="ECO:0000313" key="9">
    <source>
        <dbReference type="EMBL" id="WED44439.1"/>
    </source>
</evidence>
<proteinExistence type="inferred from homology"/>
<name>A0ABY8AXG7_9GAMM</name>
<evidence type="ECO:0000256" key="1">
    <source>
        <dbReference type="ARBA" id="ARBA00000654"/>
    </source>
</evidence>
<dbReference type="Pfam" id="PF01081">
    <property type="entry name" value="Aldolase"/>
    <property type="match status" value="1"/>
</dbReference>
<dbReference type="PANTHER" id="PTHR30246">
    <property type="entry name" value="2-KETO-3-DEOXY-6-PHOSPHOGLUCONATE ALDOLASE"/>
    <property type="match status" value="1"/>
</dbReference>
<comment type="catalytic activity">
    <reaction evidence="1">
        <text>2-dehydro-3-deoxy-6-phospho-D-gluconate = D-glyceraldehyde 3-phosphate + pyruvate</text>
        <dbReference type="Rhea" id="RHEA:17089"/>
        <dbReference type="ChEBI" id="CHEBI:15361"/>
        <dbReference type="ChEBI" id="CHEBI:57569"/>
        <dbReference type="ChEBI" id="CHEBI:59776"/>
        <dbReference type="EC" id="4.1.2.14"/>
    </reaction>
</comment>
<evidence type="ECO:0000256" key="7">
    <source>
        <dbReference type="ARBA" id="ARBA00023270"/>
    </source>
</evidence>
<dbReference type="NCBIfam" id="NF004325">
    <property type="entry name" value="PRK05718.1"/>
    <property type="match status" value="1"/>
</dbReference>
<keyword evidence="7" id="KW-0704">Schiff base</keyword>
<evidence type="ECO:0000256" key="3">
    <source>
        <dbReference type="ARBA" id="ARBA00006906"/>
    </source>
</evidence>
<evidence type="ECO:0000256" key="5">
    <source>
        <dbReference type="ARBA" id="ARBA00013063"/>
    </source>
</evidence>
<dbReference type="EMBL" id="CP119078">
    <property type="protein sequence ID" value="WED44439.1"/>
    <property type="molecule type" value="Genomic_DNA"/>
</dbReference>
<dbReference type="InterPro" id="IPR000887">
    <property type="entry name" value="Aldlse_KDPG_KHG"/>
</dbReference>
<dbReference type="Gene3D" id="3.20.20.70">
    <property type="entry name" value="Aldolase class I"/>
    <property type="match status" value="1"/>
</dbReference>
<dbReference type="InterPro" id="IPR013785">
    <property type="entry name" value="Aldolase_TIM"/>
</dbReference>
<dbReference type="SUPFAM" id="SSF51569">
    <property type="entry name" value="Aldolase"/>
    <property type="match status" value="1"/>
</dbReference>
<keyword evidence="8" id="KW-0119">Carbohydrate metabolism</keyword>
<protein>
    <recommendedName>
        <fullName evidence="5">2-dehydro-3-deoxy-phosphogluconate aldolase</fullName>
        <ecNumber evidence="5">4.1.2.14</ecNumber>
    </recommendedName>
</protein>
<dbReference type="EC" id="4.1.2.14" evidence="5"/>
<keyword evidence="6" id="KW-0456">Lyase</keyword>
<dbReference type="PANTHER" id="PTHR30246:SF1">
    <property type="entry name" value="2-DEHYDRO-3-DEOXY-6-PHOSPHOGALACTONATE ALDOLASE-RELATED"/>
    <property type="match status" value="1"/>
</dbReference>
<dbReference type="Proteomes" id="UP001222087">
    <property type="component" value="Chromosome"/>
</dbReference>
<dbReference type="RefSeq" id="WP_275090257.1">
    <property type="nucleotide sequence ID" value="NZ_CP119078.1"/>
</dbReference>
<comment type="pathway">
    <text evidence="2">Carbohydrate acid metabolism; 2-dehydro-3-deoxy-D-gluconate degradation; D-glyceraldehyde 3-phosphate and pyruvate from 2-dehydro-3-deoxy-D-gluconate: step 2/2.</text>
</comment>
<gene>
    <name evidence="9" type="ORF">PXX05_06550</name>
</gene>
<reference evidence="9 10" key="1">
    <citation type="submission" date="2023-02" db="EMBL/GenBank/DDBJ databases">
        <title>Genome Sequence of L. cardiaca H63T.</title>
        <authorList>
            <person name="Lopez A.E."/>
            <person name="Cianciotto N.P."/>
        </authorList>
    </citation>
    <scope>NUCLEOTIDE SEQUENCE [LARGE SCALE GENOMIC DNA]</scope>
    <source>
        <strain evidence="9 10">H63</strain>
    </source>
</reference>
<dbReference type="InterPro" id="IPR031338">
    <property type="entry name" value="KDPG/KHG_AS_2"/>
</dbReference>
<keyword evidence="10" id="KW-1185">Reference proteome</keyword>
<dbReference type="NCBIfam" id="TIGR01182">
    <property type="entry name" value="eda"/>
    <property type="match status" value="1"/>
</dbReference>
<organism evidence="9 10">
    <name type="scientific">Legionella cardiaca</name>
    <dbReference type="NCBI Taxonomy" id="1071983"/>
    <lineage>
        <taxon>Bacteria</taxon>
        <taxon>Pseudomonadati</taxon>
        <taxon>Pseudomonadota</taxon>
        <taxon>Gammaproteobacteria</taxon>
        <taxon>Legionellales</taxon>
        <taxon>Legionellaceae</taxon>
        <taxon>Legionella</taxon>
    </lineage>
</organism>
<comment type="subunit">
    <text evidence="4">Homotrimer.</text>
</comment>